<proteinExistence type="predicted"/>
<keyword evidence="2" id="KW-1185">Reference proteome</keyword>
<gene>
    <name evidence="1" type="ORF">H8B21_19475</name>
</gene>
<sequence>MATLANAAAWNSSVRLVTMFYHWGLVRDYAHLVELLVKHQAWLKQPVFKDDGLLLEELVRQWPQVDGRPRIWACFHIGPYGLIPRALLLKNRGVAVLLKDEVFEEQRHRYVAQFLETFRRQPTDGELRFVRSGDRDCLVQLKRSLEDGLDIVCFVDGQEGSAERKGWTMVNLRNVPIPVRYGMAVLSRWTGAAVRPVVFSLIQGALRLCSLGDVHPVDADQYQSVLQHCYDLLHDLTAEEWVQWEFASSFFEVVMRDHAGKETTVKHEPWWLPVMTSQEQLLIDVKSGQTTAVPETAHQDFCERVQALIVKF</sequence>
<protein>
    <recommendedName>
        <fullName evidence="3">Lipid A biosynthesis lauroyl acyltransferase</fullName>
    </recommendedName>
</protein>
<organism evidence="1 2">
    <name type="scientific">Sphingobacterium chuzhouense</name>
    <dbReference type="NCBI Taxonomy" id="1742264"/>
    <lineage>
        <taxon>Bacteria</taxon>
        <taxon>Pseudomonadati</taxon>
        <taxon>Bacteroidota</taxon>
        <taxon>Sphingobacteriia</taxon>
        <taxon>Sphingobacteriales</taxon>
        <taxon>Sphingobacteriaceae</taxon>
        <taxon>Sphingobacterium</taxon>
    </lineage>
</organism>
<name>A0ABR7XXJ2_9SPHI</name>
<reference evidence="1 2" key="1">
    <citation type="submission" date="2020-08" db="EMBL/GenBank/DDBJ databases">
        <title>Sphingobacterium sp. DN00404 isolated from aquaculture water.</title>
        <authorList>
            <person name="Zhang M."/>
        </authorList>
    </citation>
    <scope>NUCLEOTIDE SEQUENCE [LARGE SCALE GENOMIC DNA]</scope>
    <source>
        <strain evidence="1 2">KCTC 42746</strain>
    </source>
</reference>
<dbReference type="RefSeq" id="WP_190315524.1">
    <property type="nucleotide sequence ID" value="NZ_JACNYL010000006.1"/>
</dbReference>
<dbReference type="Proteomes" id="UP000651112">
    <property type="component" value="Unassembled WGS sequence"/>
</dbReference>
<accession>A0ABR7XXJ2</accession>
<dbReference type="EMBL" id="JACNYL010000006">
    <property type="protein sequence ID" value="MBD1423748.1"/>
    <property type="molecule type" value="Genomic_DNA"/>
</dbReference>
<evidence type="ECO:0000313" key="1">
    <source>
        <dbReference type="EMBL" id="MBD1423748.1"/>
    </source>
</evidence>
<evidence type="ECO:0008006" key="3">
    <source>
        <dbReference type="Google" id="ProtNLM"/>
    </source>
</evidence>
<evidence type="ECO:0000313" key="2">
    <source>
        <dbReference type="Proteomes" id="UP000651112"/>
    </source>
</evidence>
<comment type="caution">
    <text evidence="1">The sequence shown here is derived from an EMBL/GenBank/DDBJ whole genome shotgun (WGS) entry which is preliminary data.</text>
</comment>